<evidence type="ECO:0000313" key="3">
    <source>
        <dbReference type="Proteomes" id="UP000683925"/>
    </source>
</evidence>
<protein>
    <recommendedName>
        <fullName evidence="1">HD domain-containing protein</fullName>
    </recommendedName>
</protein>
<dbReference type="PANTHER" id="PTHR33594:SF1">
    <property type="entry name" value="HD_PDEASE DOMAIN-CONTAINING PROTEIN"/>
    <property type="match status" value="1"/>
</dbReference>
<evidence type="ECO:0000259" key="1">
    <source>
        <dbReference type="PROSITE" id="PS51831"/>
    </source>
</evidence>
<dbReference type="OMA" id="GHDWFHI"/>
<evidence type="ECO:0000313" key="2">
    <source>
        <dbReference type="EMBL" id="CAD8202773.1"/>
    </source>
</evidence>
<dbReference type="Proteomes" id="UP000683925">
    <property type="component" value="Unassembled WGS sequence"/>
</dbReference>
<dbReference type="PANTHER" id="PTHR33594">
    <property type="entry name" value="SUPERFAMILY HYDROLASE, PUTATIVE (AFU_ORTHOLOGUE AFUA_1G03035)-RELATED"/>
    <property type="match status" value="1"/>
</dbReference>
<keyword evidence="3" id="KW-1185">Reference proteome</keyword>
<accession>A0A8S1XNX5</accession>
<dbReference type="InterPro" id="IPR003607">
    <property type="entry name" value="HD/PDEase_dom"/>
</dbReference>
<name>A0A8S1XNX5_PAROT</name>
<proteinExistence type="predicted"/>
<dbReference type="OrthoDB" id="16547at2759"/>
<feature type="domain" description="HD" evidence="1">
    <location>
        <begin position="21"/>
        <end position="129"/>
    </location>
</feature>
<dbReference type="InterPro" id="IPR006674">
    <property type="entry name" value="HD_domain"/>
</dbReference>
<organism evidence="2 3">
    <name type="scientific">Paramecium octaurelia</name>
    <dbReference type="NCBI Taxonomy" id="43137"/>
    <lineage>
        <taxon>Eukaryota</taxon>
        <taxon>Sar</taxon>
        <taxon>Alveolata</taxon>
        <taxon>Ciliophora</taxon>
        <taxon>Intramacronucleata</taxon>
        <taxon>Oligohymenophorea</taxon>
        <taxon>Peniculida</taxon>
        <taxon>Parameciidae</taxon>
        <taxon>Paramecium</taxon>
    </lineage>
</organism>
<dbReference type="AlphaFoldDB" id="A0A8S1XNX5"/>
<sequence length="217" mass="25102">MINRTIQFVKETLCHAESGHDYFHIERVLKMATRIANEESKNKQVNLNLVQLGALLHDIADHKFHGGDDTIGPKVARQFLEKDGEANEDLIKQVEDIIKEISFKGAKVKDQMSTFEGQIVQDADRLDAIGAIGIARCFTYGGYKNRQLYNPDLKPEFHDNFQDYKKNESTTINHFYEKLLLLKDRMNTDTGKKIAENRHQIMVNYLDQFLKEWEGID</sequence>
<dbReference type="CDD" id="cd00077">
    <property type="entry name" value="HDc"/>
    <property type="match status" value="1"/>
</dbReference>
<dbReference type="PROSITE" id="PS51831">
    <property type="entry name" value="HD"/>
    <property type="match status" value="1"/>
</dbReference>
<comment type="caution">
    <text evidence="2">The sequence shown here is derived from an EMBL/GenBank/DDBJ whole genome shotgun (WGS) entry which is preliminary data.</text>
</comment>
<dbReference type="EMBL" id="CAJJDP010000128">
    <property type="protein sequence ID" value="CAD8202773.1"/>
    <property type="molecule type" value="Genomic_DNA"/>
</dbReference>
<reference evidence="2" key="1">
    <citation type="submission" date="2021-01" db="EMBL/GenBank/DDBJ databases">
        <authorList>
            <consortium name="Genoscope - CEA"/>
            <person name="William W."/>
        </authorList>
    </citation>
    <scope>NUCLEOTIDE SEQUENCE</scope>
</reference>
<dbReference type="SMART" id="SM00471">
    <property type="entry name" value="HDc"/>
    <property type="match status" value="1"/>
</dbReference>
<dbReference type="Pfam" id="PF01966">
    <property type="entry name" value="HD"/>
    <property type="match status" value="1"/>
</dbReference>
<gene>
    <name evidence="2" type="ORF">POCTA_138.1.T1280077</name>
</gene>